<gene>
    <name evidence="2" type="ORF">KQI82_08275</name>
</gene>
<dbReference type="EMBL" id="JAHLQN010000001">
    <property type="protein sequence ID" value="MBU5626909.1"/>
    <property type="molecule type" value="Genomic_DNA"/>
</dbReference>
<protein>
    <submittedName>
        <fullName evidence="2">TRAP transporter substrate-binding protein</fullName>
    </submittedName>
</protein>
<accession>A0ABS6F9F1</accession>
<dbReference type="PANTHER" id="PTHR33376">
    <property type="match status" value="1"/>
</dbReference>
<dbReference type="CDD" id="cd13603">
    <property type="entry name" value="PBP2_TRAP_Siap_TeaA_like"/>
    <property type="match status" value="1"/>
</dbReference>
<dbReference type="PANTHER" id="PTHR33376:SF4">
    <property type="entry name" value="SIALIC ACID-BINDING PERIPLASMIC PROTEIN SIAP"/>
    <property type="match status" value="1"/>
</dbReference>
<dbReference type="Pfam" id="PF03480">
    <property type="entry name" value="DctP"/>
    <property type="match status" value="1"/>
</dbReference>
<dbReference type="RefSeq" id="WP_216632333.1">
    <property type="nucleotide sequence ID" value="NZ_JAHLQN010000001.1"/>
</dbReference>
<organism evidence="2 3">
    <name type="scientific">Dysosmobacter acutus</name>
    <dbReference type="NCBI Taxonomy" id="2841504"/>
    <lineage>
        <taxon>Bacteria</taxon>
        <taxon>Bacillati</taxon>
        <taxon>Bacillota</taxon>
        <taxon>Clostridia</taxon>
        <taxon>Eubacteriales</taxon>
        <taxon>Oscillospiraceae</taxon>
        <taxon>Dysosmobacter</taxon>
    </lineage>
</organism>
<reference evidence="2 3" key="1">
    <citation type="submission" date="2021-06" db="EMBL/GenBank/DDBJ databases">
        <authorList>
            <person name="Sun Q."/>
            <person name="Li D."/>
        </authorList>
    </citation>
    <scope>NUCLEOTIDE SEQUENCE [LARGE SCALE GENOMIC DNA]</scope>
    <source>
        <strain evidence="2 3">MSJ-2</strain>
    </source>
</reference>
<feature type="chain" id="PRO_5046858795" evidence="1">
    <location>
        <begin position="29"/>
        <end position="357"/>
    </location>
</feature>
<keyword evidence="1" id="KW-0732">Signal</keyword>
<evidence type="ECO:0000313" key="3">
    <source>
        <dbReference type="Proteomes" id="UP000787672"/>
    </source>
</evidence>
<sequence>MRKKLFSLAMVLLLALCAGCGATGGAPAQSTPLNNGAEDGQGTAPDYVLKLGTHLNVGSIGDITSNDFAGLLAEKTDGRVRVDVFSGAQLGQEFEAAEAVMIGSMDLTYVSTTAYNDVVDGFAVDCLPFLFDSDEEFYYIFNESEVGEVLGSNMIDRGARILTWIPCGFRQMYFSGREITSFTQIEGMKIRAPESMLYLEMLRAIGANPISVTWGETYSALQTSLAEGCECPYTSITDANMQDVVKYGLITDHMILCQAVVINEALFQSFPSDIQQAVLDAGREAGENAFARVKDQVADARKKIEDSGVVLHELPDGELEQLQERMAPVREKWIGDDPVRQEIVDLILKVKEEYKAM</sequence>
<comment type="caution">
    <text evidence="2">The sequence shown here is derived from an EMBL/GenBank/DDBJ whole genome shotgun (WGS) entry which is preliminary data.</text>
</comment>
<name>A0ABS6F9F1_9FIRM</name>
<dbReference type="InterPro" id="IPR018389">
    <property type="entry name" value="DctP_fam"/>
</dbReference>
<evidence type="ECO:0000313" key="2">
    <source>
        <dbReference type="EMBL" id="MBU5626909.1"/>
    </source>
</evidence>
<feature type="signal peptide" evidence="1">
    <location>
        <begin position="1"/>
        <end position="28"/>
    </location>
</feature>
<keyword evidence="3" id="KW-1185">Reference proteome</keyword>
<dbReference type="Proteomes" id="UP000787672">
    <property type="component" value="Unassembled WGS sequence"/>
</dbReference>
<evidence type="ECO:0000256" key="1">
    <source>
        <dbReference type="SAM" id="SignalP"/>
    </source>
</evidence>
<proteinExistence type="predicted"/>
<dbReference type="NCBIfam" id="NF037995">
    <property type="entry name" value="TRAP_S1"/>
    <property type="match status" value="1"/>
</dbReference>